<dbReference type="EMBL" id="JALBUF010000002">
    <property type="protein sequence ID" value="MCI0182766.1"/>
    <property type="molecule type" value="Genomic_DNA"/>
</dbReference>
<dbReference type="PANTHER" id="PTHR30535:SF34">
    <property type="entry name" value="MOLYBDATE-BINDING PROTEIN MOLA"/>
    <property type="match status" value="1"/>
</dbReference>
<evidence type="ECO:0000256" key="2">
    <source>
        <dbReference type="SAM" id="MobiDB-lite"/>
    </source>
</evidence>
<keyword evidence="6" id="KW-1185">Reference proteome</keyword>
<dbReference type="InterPro" id="IPR050902">
    <property type="entry name" value="ABC_Transporter_SBP"/>
</dbReference>
<dbReference type="InterPro" id="IPR002491">
    <property type="entry name" value="ABC_transptr_periplasmic_BD"/>
</dbReference>
<organism evidence="5 6">
    <name type="scientific">Sulfoacidibacillus ferrooxidans</name>
    <dbReference type="NCBI Taxonomy" id="2005001"/>
    <lineage>
        <taxon>Bacteria</taxon>
        <taxon>Bacillati</taxon>
        <taxon>Bacillota</taxon>
        <taxon>Bacilli</taxon>
        <taxon>Bacillales</taxon>
        <taxon>Alicyclobacillaceae</taxon>
        <taxon>Sulfoacidibacillus</taxon>
    </lineage>
</organism>
<feature type="signal peptide" evidence="3">
    <location>
        <begin position="1"/>
        <end position="30"/>
    </location>
</feature>
<proteinExistence type="inferred from homology"/>
<dbReference type="RefSeq" id="WP_241712374.1">
    <property type="nucleotide sequence ID" value="NZ_JALBUF010000002.1"/>
</dbReference>
<dbReference type="SUPFAM" id="SSF53807">
    <property type="entry name" value="Helical backbone' metal receptor"/>
    <property type="match status" value="1"/>
</dbReference>
<dbReference type="PANTHER" id="PTHR30535">
    <property type="entry name" value="VITAMIN B12-BINDING PROTEIN"/>
    <property type="match status" value="1"/>
</dbReference>
<feature type="domain" description="Fe/B12 periplasmic-binding" evidence="4">
    <location>
        <begin position="80"/>
        <end position="343"/>
    </location>
</feature>
<dbReference type="PROSITE" id="PS51257">
    <property type="entry name" value="PROKAR_LIPOPROTEIN"/>
    <property type="match status" value="1"/>
</dbReference>
<dbReference type="Pfam" id="PF01497">
    <property type="entry name" value="Peripla_BP_2"/>
    <property type="match status" value="1"/>
</dbReference>
<evidence type="ECO:0000256" key="1">
    <source>
        <dbReference type="ARBA" id="ARBA00008814"/>
    </source>
</evidence>
<evidence type="ECO:0000313" key="5">
    <source>
        <dbReference type="EMBL" id="MCI0182766.1"/>
    </source>
</evidence>
<reference evidence="5" key="1">
    <citation type="submission" date="2022-03" db="EMBL/GenBank/DDBJ databases">
        <title>Draft Genome Sequence of Firmicute Strain S0AB, a Heterotrophic Iron/Sulfur-Oxidizing Extreme Acidophile.</title>
        <authorList>
            <person name="Vergara E."/>
            <person name="Pakostova E."/>
            <person name="Johnson D.B."/>
            <person name="Holmes D.S."/>
        </authorList>
    </citation>
    <scope>NUCLEOTIDE SEQUENCE</scope>
    <source>
        <strain evidence="5">S0AB</strain>
    </source>
</reference>
<accession>A0A9X1V750</accession>
<sequence>MKNRMRIASLSVTTLLLGTTLLTGCGTSSASSTSSTATLAPQSSSTGSNSSIAIPKHLSFPMTVHDDTGRTVVIPAKPTHIVSLTLGTDEILRALVPAKEISGVDYFATQPMYSHIVSYVERHHLRVLGSALGEPSAETLVAIHPDLILAADYDSPKLISQLQHVGIPTYEFTTFNSIHSIESHILTIGKLVGEEPKAISVVSQMENTLEKLQSSQPKKKLSVLYYTNYQGTISIAGSNTTANSVIRAAGGVNVAANVSGWPVVSAEKILAYNPDVILIPNDSGSAQLQLKAFLDNPIFQGMKAVREHHVYTVSDGNLSAVSQYVVLGVEDVQQVLLRATHGA</sequence>
<name>A0A9X1V750_9BACL</name>
<dbReference type="Proteomes" id="UP001139263">
    <property type="component" value="Unassembled WGS sequence"/>
</dbReference>
<comment type="similarity">
    <text evidence="1">Belongs to the bacterial solute-binding protein 8 family.</text>
</comment>
<dbReference type="PROSITE" id="PS50983">
    <property type="entry name" value="FE_B12_PBP"/>
    <property type="match status" value="1"/>
</dbReference>
<keyword evidence="3" id="KW-0732">Signal</keyword>
<feature type="chain" id="PRO_5040722582" evidence="3">
    <location>
        <begin position="31"/>
        <end position="343"/>
    </location>
</feature>
<evidence type="ECO:0000259" key="4">
    <source>
        <dbReference type="PROSITE" id="PS50983"/>
    </source>
</evidence>
<evidence type="ECO:0000313" key="6">
    <source>
        <dbReference type="Proteomes" id="UP001139263"/>
    </source>
</evidence>
<gene>
    <name evidence="5" type="primary">btuF_3</name>
    <name evidence="5" type="ORF">MM817_01035</name>
</gene>
<protein>
    <submittedName>
        <fullName evidence="5">Vitamin B12-binding protein</fullName>
    </submittedName>
</protein>
<feature type="region of interest" description="Disordered" evidence="2">
    <location>
        <begin position="27"/>
        <end position="50"/>
    </location>
</feature>
<dbReference type="Gene3D" id="3.40.50.1980">
    <property type="entry name" value="Nitrogenase molybdenum iron protein domain"/>
    <property type="match status" value="2"/>
</dbReference>
<evidence type="ECO:0000256" key="3">
    <source>
        <dbReference type="SAM" id="SignalP"/>
    </source>
</evidence>
<comment type="caution">
    <text evidence="5">The sequence shown here is derived from an EMBL/GenBank/DDBJ whole genome shotgun (WGS) entry which is preliminary data.</text>
</comment>
<dbReference type="AlphaFoldDB" id="A0A9X1V750"/>